<evidence type="ECO:0000313" key="3">
    <source>
        <dbReference type="Proteomes" id="UP000008181"/>
    </source>
</evidence>
<dbReference type="PANTHER" id="PTHR48125">
    <property type="entry name" value="LP07818P1"/>
    <property type="match status" value="1"/>
</dbReference>
<dbReference type="PANTHER" id="PTHR48125:SF12">
    <property type="entry name" value="AT HOOK TRANSCRIPTION FACTOR FAMILY-RELATED"/>
    <property type="match status" value="1"/>
</dbReference>
<feature type="compositionally biased region" description="Pro residues" evidence="1">
    <location>
        <begin position="637"/>
        <end position="647"/>
    </location>
</feature>
<feature type="compositionally biased region" description="Low complexity" evidence="1">
    <location>
        <begin position="85"/>
        <end position="107"/>
    </location>
</feature>
<dbReference type="KEGG" id="ttt:THITE_128579"/>
<feature type="compositionally biased region" description="Low complexity" evidence="1">
    <location>
        <begin position="189"/>
        <end position="201"/>
    </location>
</feature>
<gene>
    <name evidence="2" type="ORF">THITE_128579</name>
</gene>
<evidence type="ECO:0000313" key="2">
    <source>
        <dbReference type="EMBL" id="AEO66653.1"/>
    </source>
</evidence>
<reference evidence="2 3" key="1">
    <citation type="journal article" date="2011" name="Nat. Biotechnol.">
        <title>Comparative genomic analysis of the thermophilic biomass-degrading fungi Myceliophthora thermophila and Thielavia terrestris.</title>
        <authorList>
            <person name="Berka R.M."/>
            <person name="Grigoriev I.V."/>
            <person name="Otillar R."/>
            <person name="Salamov A."/>
            <person name="Grimwood J."/>
            <person name="Reid I."/>
            <person name="Ishmael N."/>
            <person name="John T."/>
            <person name="Darmond C."/>
            <person name="Moisan M.-C."/>
            <person name="Henrissat B."/>
            <person name="Coutinho P.M."/>
            <person name="Lombard V."/>
            <person name="Natvig D.O."/>
            <person name="Lindquist E."/>
            <person name="Schmutz J."/>
            <person name="Lucas S."/>
            <person name="Harris P."/>
            <person name="Powlowski J."/>
            <person name="Bellemare A."/>
            <person name="Taylor D."/>
            <person name="Butler G."/>
            <person name="de Vries R.P."/>
            <person name="Allijn I.E."/>
            <person name="van den Brink J."/>
            <person name="Ushinsky S."/>
            <person name="Storms R."/>
            <person name="Powell A.J."/>
            <person name="Paulsen I.T."/>
            <person name="Elbourne L.D.H."/>
            <person name="Baker S.E."/>
            <person name="Magnuson J."/>
            <person name="LaBoissiere S."/>
            <person name="Clutterbuck A.J."/>
            <person name="Martinez D."/>
            <person name="Wogulis M."/>
            <person name="de Leon A.L."/>
            <person name="Rey M.W."/>
            <person name="Tsang A."/>
        </authorList>
    </citation>
    <scope>NUCLEOTIDE SEQUENCE [LARGE SCALE GENOMIC DNA]</scope>
    <source>
        <strain evidence="3">ATCC 38088 / NRRL 8126</strain>
    </source>
</reference>
<name>G2R269_THETT</name>
<feature type="compositionally biased region" description="Pro residues" evidence="1">
    <location>
        <begin position="202"/>
        <end position="212"/>
    </location>
</feature>
<feature type="compositionally biased region" description="Low complexity" evidence="1">
    <location>
        <begin position="270"/>
        <end position="281"/>
    </location>
</feature>
<feature type="compositionally biased region" description="Polar residues" evidence="1">
    <location>
        <begin position="1"/>
        <end position="11"/>
    </location>
</feature>
<feature type="region of interest" description="Disordered" evidence="1">
    <location>
        <begin position="1"/>
        <end position="32"/>
    </location>
</feature>
<feature type="region of interest" description="Disordered" evidence="1">
    <location>
        <begin position="536"/>
        <end position="557"/>
    </location>
</feature>
<dbReference type="eggNOG" id="ENOG502RJIP">
    <property type="taxonomic scope" value="Eukaryota"/>
</dbReference>
<feature type="compositionally biased region" description="Low complexity" evidence="1">
    <location>
        <begin position="932"/>
        <end position="951"/>
    </location>
</feature>
<feature type="region of interest" description="Disordered" evidence="1">
    <location>
        <begin position="626"/>
        <end position="699"/>
    </location>
</feature>
<feature type="compositionally biased region" description="Low complexity" evidence="1">
    <location>
        <begin position="152"/>
        <end position="162"/>
    </location>
</feature>
<accession>G2R269</accession>
<feature type="region of interest" description="Disordered" evidence="1">
    <location>
        <begin position="64"/>
        <end position="379"/>
    </location>
</feature>
<dbReference type="OrthoDB" id="37886at2759"/>
<feature type="compositionally biased region" description="Basic and acidic residues" evidence="1">
    <location>
        <begin position="784"/>
        <end position="793"/>
    </location>
</feature>
<dbReference type="HOGENOM" id="CLU_011674_0_0_1"/>
<dbReference type="Proteomes" id="UP000008181">
    <property type="component" value="Chromosome 2"/>
</dbReference>
<keyword evidence="3" id="KW-1185">Reference proteome</keyword>
<organism evidence="2 3">
    <name type="scientific">Thermothielavioides terrestris (strain ATCC 38088 / NRRL 8126)</name>
    <name type="common">Thielavia terrestris</name>
    <dbReference type="NCBI Taxonomy" id="578455"/>
    <lineage>
        <taxon>Eukaryota</taxon>
        <taxon>Fungi</taxon>
        <taxon>Dikarya</taxon>
        <taxon>Ascomycota</taxon>
        <taxon>Pezizomycotina</taxon>
        <taxon>Sordariomycetes</taxon>
        <taxon>Sordariomycetidae</taxon>
        <taxon>Sordariales</taxon>
        <taxon>Chaetomiaceae</taxon>
        <taxon>Thermothielavioides</taxon>
        <taxon>Thermothielavioides terrestris</taxon>
    </lineage>
</organism>
<dbReference type="RefSeq" id="XP_003652989.1">
    <property type="nucleotide sequence ID" value="XM_003652941.1"/>
</dbReference>
<dbReference type="EMBL" id="CP003010">
    <property type="protein sequence ID" value="AEO66653.1"/>
    <property type="molecule type" value="Genomic_DNA"/>
</dbReference>
<feature type="region of interest" description="Disordered" evidence="1">
    <location>
        <begin position="784"/>
        <end position="1013"/>
    </location>
</feature>
<feature type="compositionally biased region" description="Polar residues" evidence="1">
    <location>
        <begin position="1003"/>
        <end position="1013"/>
    </location>
</feature>
<feature type="compositionally biased region" description="Polar residues" evidence="1">
    <location>
        <begin position="656"/>
        <end position="678"/>
    </location>
</feature>
<dbReference type="GeneID" id="11518255"/>
<proteinExistence type="predicted"/>
<feature type="compositionally biased region" description="Polar residues" evidence="1">
    <location>
        <begin position="860"/>
        <end position="871"/>
    </location>
</feature>
<sequence length="1013" mass="107388">MDEETQSNTKGQAAPASPATSRQQTSSDVPTGGEVIAAGAAAASPTIANAITIANAAVDRVAMTESQQPANPGTARVESPSPHFQTTATASTAETARQASQSAAPAPNSVAGQRQVNEEVVHGRGPMAAAQLDPAEKASPAGTGIGAGTAGTGAATTGSPQQLEPPGPSLQSPPVQQSFQPQQPPVSAPSPSAHPHTAPHPQSQPAPPPPQQPLQVPLQPHHPQHYPPPGQPPAAHTLHTRSLQQHQAPLAQTGRVQSPPAHPQHPHPPQQQFYHQHYSQPQPQPHQQPPPPQPQPLEPVPASALPALHQPQPQAHLQFHSHPQPQPQPQQSLPPLPHTSHQRAPGPKPVIMDPPGLRKATQSQSSQQQTAMGFPSPTRDYAAANPKFVDDCTRMNYALLQSLPEAVRRIVRDHWEKCLLGSEFHQAFILNASIHHAPASVMRRALRDFGGKMVAESKHELIAHFTTEALDEVADHIISKASDSFLDKCLEKRLLTIEAKPLINALAKAERLGYEPGDIVQDDQHERVIPQEAYPGAATGANGFHAHPSQPSSANAQGNRQQLQCLQCFRTFLHASAYDYHTKYNVCSQIPPSTKGFEHSCPHCGQGCSRVEELQAHLDNKVCGNFSQPTKVSRGPGRPPKNPPAPQPNQAVILPSPSSQSRAANGYSGTQLQSTPARSSLAGRPAGATPGSTSSPIAADPYAHLTEEQMAAMNEELREAEAKYAPRFADAELIPDENARRQKIEGLRNSFGTKQSMIRKKYGVRLRERRTKAEIMAERERMGLKRAEKEKAKAMAAAAAAAAAAARQNSSPRANVEAASRAAGGGGSSSGWIAANTPRASALSEEEHDLKRRRLDESGGYQTPYKSQAPDSPTRKTLPVSEIGGGLSGAAATPATHDPTLPPPPSQPTKVYEQSGARVEIHEPAQAQASKPGASSRPDDASASATPAGSDETGASRRPASRQDPAAAEKKPVIVLDNDSSSSDDDDEDIPSTLPAHVRKSLASGSTSLVPNH</sequence>
<feature type="compositionally biased region" description="Pro residues" evidence="1">
    <location>
        <begin position="282"/>
        <end position="299"/>
    </location>
</feature>
<evidence type="ECO:0000256" key="1">
    <source>
        <dbReference type="SAM" id="MobiDB-lite"/>
    </source>
</evidence>
<dbReference type="STRING" id="578455.G2R269"/>
<feature type="compositionally biased region" description="Polar residues" evidence="1">
    <location>
        <begin position="18"/>
        <end position="29"/>
    </location>
</feature>
<feature type="compositionally biased region" description="Low complexity" evidence="1">
    <location>
        <begin position="890"/>
        <end position="899"/>
    </location>
</feature>
<dbReference type="AlphaFoldDB" id="G2R269"/>
<protein>
    <submittedName>
        <fullName evidence="2">Uncharacterized protein</fullName>
    </submittedName>
</protein>
<feature type="compositionally biased region" description="Low complexity" evidence="1">
    <location>
        <begin position="169"/>
        <end position="181"/>
    </location>
</feature>
<feature type="compositionally biased region" description="Basic and acidic residues" evidence="1">
    <location>
        <begin position="848"/>
        <end position="857"/>
    </location>
</feature>
<feature type="compositionally biased region" description="Pro residues" evidence="1">
    <location>
        <begin position="260"/>
        <end position="269"/>
    </location>
</feature>
<feature type="compositionally biased region" description="Pro residues" evidence="1">
    <location>
        <begin position="324"/>
        <end position="337"/>
    </location>
</feature>
<feature type="compositionally biased region" description="Low complexity" evidence="1">
    <location>
        <begin position="794"/>
        <end position="806"/>
    </location>
</feature>